<gene>
    <name evidence="1" type="ORF">ACFYNZ_31790</name>
</gene>
<dbReference type="EMBL" id="JBIAFJ010000043">
    <property type="protein sequence ID" value="MFE9173985.1"/>
    <property type="molecule type" value="Genomic_DNA"/>
</dbReference>
<reference evidence="1 2" key="1">
    <citation type="submission" date="2024-10" db="EMBL/GenBank/DDBJ databases">
        <title>The Natural Products Discovery Center: Release of the First 8490 Sequenced Strains for Exploring Actinobacteria Biosynthetic Diversity.</title>
        <authorList>
            <person name="Kalkreuter E."/>
            <person name="Kautsar S.A."/>
            <person name="Yang D."/>
            <person name="Bader C.D."/>
            <person name="Teijaro C.N."/>
            <person name="Fluegel L."/>
            <person name="Davis C.M."/>
            <person name="Simpson J.R."/>
            <person name="Lauterbach L."/>
            <person name="Steele A.D."/>
            <person name="Gui C."/>
            <person name="Meng S."/>
            <person name="Li G."/>
            <person name="Viehrig K."/>
            <person name="Ye F."/>
            <person name="Su P."/>
            <person name="Kiefer A.F."/>
            <person name="Nichols A."/>
            <person name="Cepeda A.J."/>
            <person name="Yan W."/>
            <person name="Fan B."/>
            <person name="Jiang Y."/>
            <person name="Adhikari A."/>
            <person name="Zheng C.-J."/>
            <person name="Schuster L."/>
            <person name="Cowan T.M."/>
            <person name="Smanski M.J."/>
            <person name="Chevrette M.G."/>
            <person name="De Carvalho L.P.S."/>
            <person name="Shen B."/>
        </authorList>
    </citation>
    <scope>NUCLEOTIDE SEQUENCE [LARGE SCALE GENOMIC DNA]</scope>
    <source>
        <strain evidence="1 2">NPDC007147</strain>
    </source>
</reference>
<comment type="caution">
    <text evidence="1">The sequence shown here is derived from an EMBL/GenBank/DDBJ whole genome shotgun (WGS) entry which is preliminary data.</text>
</comment>
<proteinExistence type="predicted"/>
<organism evidence="1 2">
    <name type="scientific">Streptomyces kebangsaanensis</name>
    <dbReference type="NCBI Taxonomy" id="864058"/>
    <lineage>
        <taxon>Bacteria</taxon>
        <taxon>Bacillati</taxon>
        <taxon>Actinomycetota</taxon>
        <taxon>Actinomycetes</taxon>
        <taxon>Kitasatosporales</taxon>
        <taxon>Streptomycetaceae</taxon>
        <taxon>Streptomyces</taxon>
    </lineage>
</organism>
<dbReference type="RefSeq" id="WP_388353305.1">
    <property type="nucleotide sequence ID" value="NZ_JBIAFJ010000043.1"/>
</dbReference>
<name>A0ABW6L469_9ACTN</name>
<accession>A0ABW6L469</accession>
<evidence type="ECO:0000313" key="1">
    <source>
        <dbReference type="EMBL" id="MFE9173985.1"/>
    </source>
</evidence>
<keyword evidence="2" id="KW-1185">Reference proteome</keyword>
<dbReference type="Proteomes" id="UP001601197">
    <property type="component" value="Unassembled WGS sequence"/>
</dbReference>
<sequence length="47" mass="4677">MTRQAACLGGALHKVPAPGTSQCRSACGFTAPGSRESQAALVCKNSG</sequence>
<evidence type="ECO:0000313" key="2">
    <source>
        <dbReference type="Proteomes" id="UP001601197"/>
    </source>
</evidence>
<protein>
    <submittedName>
        <fullName evidence="1">Uncharacterized protein</fullName>
    </submittedName>
</protein>